<proteinExistence type="predicted"/>
<name>A0A915ISK0_ROMCU</name>
<keyword evidence="1" id="KW-1185">Reference proteome</keyword>
<evidence type="ECO:0000313" key="1">
    <source>
        <dbReference type="Proteomes" id="UP000887565"/>
    </source>
</evidence>
<sequence length="357" mass="39131">MDHMMKPGVLMPSSNLSSVSNIGNNMSSSHHHHRHRVHVTAAGVDVLSPVSSSSSSVTDRCRCTLCNYVGQDDNDLHRHFREVHWQQVLIMHQQRQEVLNGAAKSIIKPSSSQKYALADQPSATSNNMLTSSTDNVELDESIVAAANTILSISASNNAAMQNQRRNTMLDCVSIAKNSNQSTPETSSDFARPRLATLGAVPNNLTNGVYHPGSKDQMIGQVDLPSSEESQLLRKMQLQHPQNLAAIAELAEYSSQVQQPQRVNNFSLELLLQQQQLLLSQQSELNPLRLAALAELRAVLASQLYATLQQQQQQPIASSATAQQTYLPLSQQQQQQNAGCIASAQNFLVRISGGNFFE</sequence>
<dbReference type="WBParaSite" id="nRc.2.0.1.t17178-RA">
    <property type="protein sequence ID" value="nRc.2.0.1.t17178-RA"/>
    <property type="gene ID" value="nRc.2.0.1.g17178"/>
</dbReference>
<accession>A0A915ISK0</accession>
<organism evidence="1 2">
    <name type="scientific">Romanomermis culicivorax</name>
    <name type="common">Nematode worm</name>
    <dbReference type="NCBI Taxonomy" id="13658"/>
    <lineage>
        <taxon>Eukaryota</taxon>
        <taxon>Metazoa</taxon>
        <taxon>Ecdysozoa</taxon>
        <taxon>Nematoda</taxon>
        <taxon>Enoplea</taxon>
        <taxon>Dorylaimia</taxon>
        <taxon>Mermithida</taxon>
        <taxon>Mermithoidea</taxon>
        <taxon>Mermithidae</taxon>
        <taxon>Romanomermis</taxon>
    </lineage>
</organism>
<dbReference type="Proteomes" id="UP000887565">
    <property type="component" value="Unplaced"/>
</dbReference>
<protein>
    <submittedName>
        <fullName evidence="2">Uncharacterized protein</fullName>
    </submittedName>
</protein>
<dbReference type="AlphaFoldDB" id="A0A915ISK0"/>
<reference evidence="2" key="1">
    <citation type="submission" date="2022-11" db="UniProtKB">
        <authorList>
            <consortium name="WormBaseParasite"/>
        </authorList>
    </citation>
    <scope>IDENTIFICATION</scope>
</reference>
<evidence type="ECO:0000313" key="2">
    <source>
        <dbReference type="WBParaSite" id="nRc.2.0.1.t17178-RA"/>
    </source>
</evidence>